<dbReference type="AlphaFoldDB" id="A0A0D2P971"/>
<evidence type="ECO:0000313" key="2">
    <source>
        <dbReference type="Proteomes" id="UP000054270"/>
    </source>
</evidence>
<dbReference type="Proteomes" id="UP000054270">
    <property type="component" value="Unassembled WGS sequence"/>
</dbReference>
<reference evidence="2" key="1">
    <citation type="submission" date="2014-04" db="EMBL/GenBank/DDBJ databases">
        <title>Evolutionary Origins and Diversification of the Mycorrhizal Mutualists.</title>
        <authorList>
            <consortium name="DOE Joint Genome Institute"/>
            <consortium name="Mycorrhizal Genomics Consortium"/>
            <person name="Kohler A."/>
            <person name="Kuo A."/>
            <person name="Nagy L.G."/>
            <person name="Floudas D."/>
            <person name="Copeland A."/>
            <person name="Barry K.W."/>
            <person name="Cichocki N."/>
            <person name="Veneault-Fourrey C."/>
            <person name="LaButti K."/>
            <person name="Lindquist E.A."/>
            <person name="Lipzen A."/>
            <person name="Lundell T."/>
            <person name="Morin E."/>
            <person name="Murat C."/>
            <person name="Riley R."/>
            <person name="Ohm R."/>
            <person name="Sun H."/>
            <person name="Tunlid A."/>
            <person name="Henrissat B."/>
            <person name="Grigoriev I.V."/>
            <person name="Hibbett D.S."/>
            <person name="Martin F."/>
        </authorList>
    </citation>
    <scope>NUCLEOTIDE SEQUENCE [LARGE SCALE GENOMIC DNA]</scope>
    <source>
        <strain evidence="2">FD-334 SS-4</strain>
    </source>
</reference>
<name>A0A0D2P971_HYPSF</name>
<organism evidence="1 2">
    <name type="scientific">Hypholoma sublateritium (strain FD-334 SS-4)</name>
    <dbReference type="NCBI Taxonomy" id="945553"/>
    <lineage>
        <taxon>Eukaryota</taxon>
        <taxon>Fungi</taxon>
        <taxon>Dikarya</taxon>
        <taxon>Basidiomycota</taxon>
        <taxon>Agaricomycotina</taxon>
        <taxon>Agaricomycetes</taxon>
        <taxon>Agaricomycetidae</taxon>
        <taxon>Agaricales</taxon>
        <taxon>Agaricineae</taxon>
        <taxon>Strophariaceae</taxon>
        <taxon>Hypholoma</taxon>
    </lineage>
</organism>
<keyword evidence="2" id="KW-1185">Reference proteome</keyword>
<evidence type="ECO:0000313" key="1">
    <source>
        <dbReference type="EMBL" id="KJA16900.1"/>
    </source>
</evidence>
<accession>A0A0D2P971</accession>
<protein>
    <submittedName>
        <fullName evidence="1">Uncharacterized protein</fullName>
    </submittedName>
</protein>
<sequence>MIHDILLYSFRADPLERSDYSSSRRHAIVTRRNARRWPCLLAGILYSTHPGKQATLRRRCCFPTHCWGATLYLYPSTALSLRPQRSRPYSDAAVPAPSPRPTAAALHLRRRAWILQVVLTSPQFLITIPHTPALVPARSDAPPPPSYLRGAWWAGLIPARAPHGCAAGALR</sequence>
<gene>
    <name evidence="1" type="ORF">HYPSUDRAFT_46942</name>
</gene>
<dbReference type="EMBL" id="KN817613">
    <property type="protein sequence ID" value="KJA16900.1"/>
    <property type="molecule type" value="Genomic_DNA"/>
</dbReference>
<proteinExistence type="predicted"/>